<keyword evidence="2" id="KW-0813">Transport</keyword>
<sequence>IYHFYLLFGVASAIGHSLIGYPAILPLLSNWFILRRGMAFGIFTSGWGVSFLAIVPLVQYLTTKFGWRTSFLLIGILVGVVLLPLIAIFLRHRPEDMDLLPDGVHLLKKEKLASRGAQNTVKINKKWVNTNWTLKKAMQTYQFWLIFLTFFCIFGLVENFMVVHQIALMRDA</sequence>
<gene>
    <name evidence="7" type="ORF">S03H2_67699</name>
</gene>
<evidence type="ECO:0000256" key="2">
    <source>
        <dbReference type="ARBA" id="ARBA00022448"/>
    </source>
</evidence>
<evidence type="ECO:0008006" key="8">
    <source>
        <dbReference type="Google" id="ProtNLM"/>
    </source>
</evidence>
<feature type="transmembrane region" description="Helical" evidence="6">
    <location>
        <begin position="6"/>
        <end position="28"/>
    </location>
</feature>
<dbReference type="AlphaFoldDB" id="X1I518"/>
<dbReference type="PANTHER" id="PTHR43385">
    <property type="entry name" value="RIBOFLAVIN TRANSPORTER RIBJ"/>
    <property type="match status" value="1"/>
</dbReference>
<keyword evidence="3 6" id="KW-0812">Transmembrane</keyword>
<proteinExistence type="predicted"/>
<dbReference type="SUPFAM" id="SSF103473">
    <property type="entry name" value="MFS general substrate transporter"/>
    <property type="match status" value="1"/>
</dbReference>
<evidence type="ECO:0000256" key="1">
    <source>
        <dbReference type="ARBA" id="ARBA00004141"/>
    </source>
</evidence>
<dbReference type="Gene3D" id="1.20.1250.20">
    <property type="entry name" value="MFS general substrate transporter like domains"/>
    <property type="match status" value="1"/>
</dbReference>
<name>X1I518_9ZZZZ</name>
<keyword evidence="4 6" id="KW-1133">Transmembrane helix</keyword>
<feature type="non-terminal residue" evidence="7">
    <location>
        <position position="1"/>
    </location>
</feature>
<feature type="non-terminal residue" evidence="7">
    <location>
        <position position="172"/>
    </location>
</feature>
<dbReference type="GO" id="GO:0022857">
    <property type="term" value="F:transmembrane transporter activity"/>
    <property type="evidence" value="ECO:0007669"/>
    <property type="project" value="InterPro"/>
</dbReference>
<dbReference type="GO" id="GO:0016020">
    <property type="term" value="C:membrane"/>
    <property type="evidence" value="ECO:0007669"/>
    <property type="project" value="UniProtKB-SubCell"/>
</dbReference>
<feature type="transmembrane region" description="Helical" evidence="6">
    <location>
        <begin position="40"/>
        <end position="58"/>
    </location>
</feature>
<feature type="transmembrane region" description="Helical" evidence="6">
    <location>
        <begin position="143"/>
        <end position="167"/>
    </location>
</feature>
<evidence type="ECO:0000256" key="4">
    <source>
        <dbReference type="ARBA" id="ARBA00022989"/>
    </source>
</evidence>
<comment type="caution">
    <text evidence="7">The sequence shown here is derived from an EMBL/GenBank/DDBJ whole genome shotgun (WGS) entry which is preliminary data.</text>
</comment>
<evidence type="ECO:0000256" key="6">
    <source>
        <dbReference type="SAM" id="Phobius"/>
    </source>
</evidence>
<dbReference type="Pfam" id="PF07690">
    <property type="entry name" value="MFS_1"/>
    <property type="match status" value="1"/>
</dbReference>
<dbReference type="PANTHER" id="PTHR43385:SF1">
    <property type="entry name" value="RIBOFLAVIN TRANSPORTER RIBJ"/>
    <property type="match status" value="1"/>
</dbReference>
<evidence type="ECO:0000256" key="5">
    <source>
        <dbReference type="ARBA" id="ARBA00023136"/>
    </source>
</evidence>
<comment type="subcellular location">
    <subcellularLocation>
        <location evidence="1">Membrane</location>
        <topology evidence="1">Multi-pass membrane protein</topology>
    </subcellularLocation>
</comment>
<dbReference type="InterPro" id="IPR052983">
    <property type="entry name" value="MFS_Riboflavin_Transporter"/>
</dbReference>
<evidence type="ECO:0000313" key="7">
    <source>
        <dbReference type="EMBL" id="GAH77461.1"/>
    </source>
</evidence>
<feature type="transmembrane region" description="Helical" evidence="6">
    <location>
        <begin position="70"/>
        <end position="90"/>
    </location>
</feature>
<dbReference type="InterPro" id="IPR011701">
    <property type="entry name" value="MFS"/>
</dbReference>
<protein>
    <recommendedName>
        <fullName evidence="8">Major facilitator superfamily (MFS) profile domain-containing protein</fullName>
    </recommendedName>
</protein>
<accession>X1I518</accession>
<dbReference type="EMBL" id="BARU01044377">
    <property type="protein sequence ID" value="GAH77461.1"/>
    <property type="molecule type" value="Genomic_DNA"/>
</dbReference>
<dbReference type="InterPro" id="IPR036259">
    <property type="entry name" value="MFS_trans_sf"/>
</dbReference>
<evidence type="ECO:0000256" key="3">
    <source>
        <dbReference type="ARBA" id="ARBA00022692"/>
    </source>
</evidence>
<organism evidence="7">
    <name type="scientific">marine sediment metagenome</name>
    <dbReference type="NCBI Taxonomy" id="412755"/>
    <lineage>
        <taxon>unclassified sequences</taxon>
        <taxon>metagenomes</taxon>
        <taxon>ecological metagenomes</taxon>
    </lineage>
</organism>
<keyword evidence="5 6" id="KW-0472">Membrane</keyword>
<reference evidence="7" key="1">
    <citation type="journal article" date="2014" name="Front. Microbiol.">
        <title>High frequency of phylogenetically diverse reductive dehalogenase-homologous genes in deep subseafloor sedimentary metagenomes.</title>
        <authorList>
            <person name="Kawai M."/>
            <person name="Futagami T."/>
            <person name="Toyoda A."/>
            <person name="Takaki Y."/>
            <person name="Nishi S."/>
            <person name="Hori S."/>
            <person name="Arai W."/>
            <person name="Tsubouchi T."/>
            <person name="Morono Y."/>
            <person name="Uchiyama I."/>
            <person name="Ito T."/>
            <person name="Fujiyama A."/>
            <person name="Inagaki F."/>
            <person name="Takami H."/>
        </authorList>
    </citation>
    <scope>NUCLEOTIDE SEQUENCE</scope>
    <source>
        <strain evidence="7">Expedition CK06-06</strain>
    </source>
</reference>